<reference evidence="1 2" key="1">
    <citation type="submission" date="2017-09" db="EMBL/GenBank/DDBJ databases">
        <title>The draft genome sequences of Marinobacter sp. PWS21.</title>
        <authorList>
            <person name="Cao J."/>
        </authorList>
    </citation>
    <scope>NUCLEOTIDE SEQUENCE [LARGE SCALE GENOMIC DNA]</scope>
    <source>
        <strain evidence="1 2">PWS21</strain>
    </source>
</reference>
<dbReference type="RefSeq" id="WP_099614130.1">
    <property type="nucleotide sequence ID" value="NZ_KZ319369.1"/>
</dbReference>
<evidence type="ECO:0000313" key="1">
    <source>
        <dbReference type="EMBL" id="PHQ15556.1"/>
    </source>
</evidence>
<gene>
    <name evidence="1" type="ORF">CLH61_07770</name>
</gene>
<evidence type="ECO:0000313" key="2">
    <source>
        <dbReference type="Proteomes" id="UP000231409"/>
    </source>
</evidence>
<evidence type="ECO:0008006" key="3">
    <source>
        <dbReference type="Google" id="ProtNLM"/>
    </source>
</evidence>
<protein>
    <recommendedName>
        <fullName evidence="3">DUF3775 domain-containing protein</fullName>
    </recommendedName>
</protein>
<dbReference type="AlphaFoldDB" id="A0A2G1UM31"/>
<dbReference type="InterPro" id="IPR022254">
    <property type="entry name" value="DUF3775"/>
</dbReference>
<dbReference type="Pfam" id="PF12616">
    <property type="entry name" value="DUF3775"/>
    <property type="match status" value="1"/>
</dbReference>
<dbReference type="EMBL" id="NTFH01000006">
    <property type="protein sequence ID" value="PHQ15556.1"/>
    <property type="molecule type" value="Genomic_DNA"/>
</dbReference>
<keyword evidence="2" id="KW-1185">Reference proteome</keyword>
<dbReference type="Proteomes" id="UP000231409">
    <property type="component" value="Unassembled WGS sequence"/>
</dbReference>
<organism evidence="1 2">
    <name type="scientific">Marinobacter profundi</name>
    <dbReference type="NCBI Taxonomy" id="2666256"/>
    <lineage>
        <taxon>Bacteria</taxon>
        <taxon>Pseudomonadati</taxon>
        <taxon>Pseudomonadota</taxon>
        <taxon>Gammaproteobacteria</taxon>
        <taxon>Pseudomonadales</taxon>
        <taxon>Marinobacteraceae</taxon>
        <taxon>Marinobacter</taxon>
    </lineage>
</organism>
<accession>A0A2G1UM31</accession>
<proteinExistence type="predicted"/>
<sequence>MLDVNPDTVCRLIQLAREFHAQEEVVIPNTPIDVNASDDWHIQMLASHAGDATLAEFRSIIDDLEPDQQQQVVALLWLGRGDYSLDEWSRAVSDATDAWNEYTADYLIAHPLLPDYLAEGLDLHDYSCD</sequence>
<comment type="caution">
    <text evidence="1">The sequence shown here is derived from an EMBL/GenBank/DDBJ whole genome shotgun (WGS) entry which is preliminary data.</text>
</comment>
<name>A0A2G1UM31_9GAMM</name>